<gene>
    <name evidence="3" type="ORF">PV07_02075</name>
</gene>
<dbReference type="SUPFAM" id="SSF50129">
    <property type="entry name" value="GroES-like"/>
    <property type="match status" value="1"/>
</dbReference>
<evidence type="ECO:0000256" key="1">
    <source>
        <dbReference type="ARBA" id="ARBA00023002"/>
    </source>
</evidence>
<evidence type="ECO:0000313" key="3">
    <source>
        <dbReference type="EMBL" id="KIW35377.1"/>
    </source>
</evidence>
<dbReference type="FunFam" id="3.40.50.720:FF:000121">
    <property type="entry name" value="Prostaglandin reductase 2"/>
    <property type="match status" value="1"/>
</dbReference>
<dbReference type="InterPro" id="IPR036291">
    <property type="entry name" value="NAD(P)-bd_dom_sf"/>
</dbReference>
<sequence length="392" mass="42645">MTTIFSRAVGNFIRSTAHSTSRHCLHLSRPYSSSPTSLDPKMVQNKAFIYKAIPNGWPVPGKDLTVEDIGFDENAPPPKGGFTTKNLYAAYDPSQRGRMRDPSIPSYSAAMTTGQPVISVSVIGKVLKSDNPKIQPGAIVMLQGSGTESYSTKDESAVATTQIIEPKEGVPLTAYLGLLGMTGMTAYGSLHEIGQPKKGDVILISAAAGAVGQMVGQIAVREGLHVIGSVGDDRKLDFILNDLKFHAGFNYKKESMAEAVKRLAPQGLDIFYDNVGGELLDVALANMKEFGRIVACGSISTYNNAKDTTPYGVKNYGAMVRKRLRWQGFLVFDPNIVRWRAERDDKITQWIRDGSFKSVDFVTEGMDHAIEGFLGMLRGENLGKSILKIADE</sequence>
<evidence type="ECO:0000259" key="2">
    <source>
        <dbReference type="SMART" id="SM00829"/>
    </source>
</evidence>
<dbReference type="InterPro" id="IPR020843">
    <property type="entry name" value="ER"/>
</dbReference>
<keyword evidence="1" id="KW-0560">Oxidoreductase</keyword>
<dbReference type="OrthoDB" id="809632at2759"/>
<dbReference type="CDD" id="cd05288">
    <property type="entry name" value="PGDH"/>
    <property type="match status" value="1"/>
</dbReference>
<name>A0A0D2BCY7_9EURO</name>
<dbReference type="EMBL" id="KN847040">
    <property type="protein sequence ID" value="KIW35377.1"/>
    <property type="molecule type" value="Genomic_DNA"/>
</dbReference>
<dbReference type="InterPro" id="IPR013149">
    <property type="entry name" value="ADH-like_C"/>
</dbReference>
<keyword evidence="4" id="KW-1185">Reference proteome</keyword>
<accession>A0A0D2BCY7</accession>
<dbReference type="InterPro" id="IPR045010">
    <property type="entry name" value="MDR_fam"/>
</dbReference>
<dbReference type="InterPro" id="IPR011032">
    <property type="entry name" value="GroES-like_sf"/>
</dbReference>
<dbReference type="RefSeq" id="XP_016255593.1">
    <property type="nucleotide sequence ID" value="XM_016388665.1"/>
</dbReference>
<dbReference type="GeneID" id="27341269"/>
<dbReference type="Gene3D" id="3.40.50.720">
    <property type="entry name" value="NAD(P)-binding Rossmann-like Domain"/>
    <property type="match status" value="1"/>
</dbReference>
<organism evidence="3 4">
    <name type="scientific">Cladophialophora immunda</name>
    <dbReference type="NCBI Taxonomy" id="569365"/>
    <lineage>
        <taxon>Eukaryota</taxon>
        <taxon>Fungi</taxon>
        <taxon>Dikarya</taxon>
        <taxon>Ascomycota</taxon>
        <taxon>Pezizomycotina</taxon>
        <taxon>Eurotiomycetes</taxon>
        <taxon>Chaetothyriomycetidae</taxon>
        <taxon>Chaetothyriales</taxon>
        <taxon>Herpotrichiellaceae</taxon>
        <taxon>Cladophialophora</taxon>
    </lineage>
</organism>
<dbReference type="Pfam" id="PF16884">
    <property type="entry name" value="ADH_N_2"/>
    <property type="match status" value="1"/>
</dbReference>
<dbReference type="PANTHER" id="PTHR43205:SF7">
    <property type="entry name" value="PROSTAGLANDIN REDUCTASE 1"/>
    <property type="match status" value="1"/>
</dbReference>
<feature type="domain" description="Enoyl reductase (ER)" evidence="2">
    <location>
        <begin position="64"/>
        <end position="387"/>
    </location>
</feature>
<reference evidence="3 4" key="1">
    <citation type="submission" date="2015-01" db="EMBL/GenBank/DDBJ databases">
        <title>The Genome Sequence of Cladophialophora immunda CBS83496.</title>
        <authorList>
            <consortium name="The Broad Institute Genomics Platform"/>
            <person name="Cuomo C."/>
            <person name="de Hoog S."/>
            <person name="Gorbushina A."/>
            <person name="Stielow B."/>
            <person name="Teixiera M."/>
            <person name="Abouelleil A."/>
            <person name="Chapman S.B."/>
            <person name="Priest M."/>
            <person name="Young S.K."/>
            <person name="Wortman J."/>
            <person name="Nusbaum C."/>
            <person name="Birren B."/>
        </authorList>
    </citation>
    <scope>NUCLEOTIDE SEQUENCE [LARGE SCALE GENOMIC DNA]</scope>
    <source>
        <strain evidence="3 4">CBS 83496</strain>
    </source>
</reference>
<dbReference type="HOGENOM" id="CLU_026673_29_1_1"/>
<proteinExistence type="predicted"/>
<dbReference type="GO" id="GO:0016628">
    <property type="term" value="F:oxidoreductase activity, acting on the CH-CH group of donors, NAD or NADP as acceptor"/>
    <property type="evidence" value="ECO:0007669"/>
    <property type="project" value="InterPro"/>
</dbReference>
<protein>
    <recommendedName>
        <fullName evidence="2">Enoyl reductase (ER) domain-containing protein</fullName>
    </recommendedName>
</protein>
<dbReference type="Gene3D" id="3.90.180.10">
    <property type="entry name" value="Medium-chain alcohol dehydrogenases, catalytic domain"/>
    <property type="match status" value="1"/>
</dbReference>
<dbReference type="Pfam" id="PF00107">
    <property type="entry name" value="ADH_zinc_N"/>
    <property type="match status" value="1"/>
</dbReference>
<dbReference type="InterPro" id="IPR041694">
    <property type="entry name" value="ADH_N_2"/>
</dbReference>
<dbReference type="SMART" id="SM00829">
    <property type="entry name" value="PKS_ER"/>
    <property type="match status" value="1"/>
</dbReference>
<dbReference type="AlphaFoldDB" id="A0A0D2BCY7"/>
<dbReference type="Proteomes" id="UP000054466">
    <property type="component" value="Unassembled WGS sequence"/>
</dbReference>
<dbReference type="SUPFAM" id="SSF51735">
    <property type="entry name" value="NAD(P)-binding Rossmann-fold domains"/>
    <property type="match status" value="1"/>
</dbReference>
<dbReference type="PANTHER" id="PTHR43205">
    <property type="entry name" value="PROSTAGLANDIN REDUCTASE"/>
    <property type="match status" value="1"/>
</dbReference>
<evidence type="ECO:0000313" key="4">
    <source>
        <dbReference type="Proteomes" id="UP000054466"/>
    </source>
</evidence>
<dbReference type="VEuPathDB" id="FungiDB:PV07_02075"/>